<feature type="domain" description="DUF4350" evidence="2">
    <location>
        <begin position="51"/>
        <end position="217"/>
    </location>
</feature>
<dbReference type="AlphaFoldDB" id="A0A5N0T599"/>
<dbReference type="InterPro" id="IPR025646">
    <property type="entry name" value="DUF4350"/>
</dbReference>
<accession>A0A5N0T599</accession>
<keyword evidence="4" id="KW-1185">Reference proteome</keyword>
<name>A0A5N0T599_9MICO</name>
<feature type="transmembrane region" description="Helical" evidence="1">
    <location>
        <begin position="20"/>
        <end position="43"/>
    </location>
</feature>
<proteinExistence type="predicted"/>
<keyword evidence="1" id="KW-0812">Transmembrane</keyword>
<organism evidence="3 4">
    <name type="scientific">Microbacterium caowuchunii</name>
    <dbReference type="NCBI Taxonomy" id="2614638"/>
    <lineage>
        <taxon>Bacteria</taxon>
        <taxon>Bacillati</taxon>
        <taxon>Actinomycetota</taxon>
        <taxon>Actinomycetes</taxon>
        <taxon>Micrococcales</taxon>
        <taxon>Microbacteriaceae</taxon>
        <taxon>Microbacterium</taxon>
    </lineage>
</organism>
<gene>
    <name evidence="3" type="ORF">F6B40_15660</name>
</gene>
<dbReference type="Proteomes" id="UP000326838">
    <property type="component" value="Unassembled WGS sequence"/>
</dbReference>
<sequence length="387" mass="40400">MSAPPLAVRRGTRSRRALTWAGIVVVLIVAGTIGALLASSLQWSGRERLDPESAGPDGARALARILTQHGVDVQVVRDREDAYEALATAPATLVLPDSAYLSDETFLGLADAAAGVVVMEPRSRGIRLLFNGRVEGYGDDAPVPPDCALPAARRAGPVAVGAAFGADAAGCYPAGDEFGLVWAERPAGRAVAVDGTVLFTNDRLAAGGNAALAVNLLGERGRVVWFVPTLTDSDGADAATLGELTPAWVSPAIVLLICAAAGTILWRGRRFGPLVRERLPVTVRGSETTRGRAHLYAETRDAAHAAAVLRRGATVRLGRMLGLPATADATAVADAVAARLGRAGGDVHGILHLDRPRTDRDLVILARRLNDLETALTSALRPGKETR</sequence>
<dbReference type="RefSeq" id="WP_150895661.1">
    <property type="nucleotide sequence ID" value="NZ_VYUY01000022.1"/>
</dbReference>
<comment type="caution">
    <text evidence="3">The sequence shown here is derived from an EMBL/GenBank/DDBJ whole genome shotgun (WGS) entry which is preliminary data.</text>
</comment>
<evidence type="ECO:0000256" key="1">
    <source>
        <dbReference type="SAM" id="Phobius"/>
    </source>
</evidence>
<protein>
    <submittedName>
        <fullName evidence="3">DUF4350 domain-containing protein</fullName>
    </submittedName>
</protein>
<evidence type="ECO:0000313" key="3">
    <source>
        <dbReference type="EMBL" id="KAA9130113.1"/>
    </source>
</evidence>
<keyword evidence="1" id="KW-1133">Transmembrane helix</keyword>
<dbReference type="EMBL" id="VYUY01000022">
    <property type="protein sequence ID" value="KAA9130113.1"/>
    <property type="molecule type" value="Genomic_DNA"/>
</dbReference>
<dbReference type="Pfam" id="PF14258">
    <property type="entry name" value="DUF4350"/>
    <property type="match status" value="1"/>
</dbReference>
<reference evidence="4" key="1">
    <citation type="submission" date="2019-09" db="EMBL/GenBank/DDBJ databases">
        <title>Mumia zhuanghuii sp. nov. isolated from the intestinal contents of plateau pika (Ochotona curzoniae) in the Qinghai-Tibet plateau of China.</title>
        <authorList>
            <person name="Tian Z."/>
        </authorList>
    </citation>
    <scope>NUCLEOTIDE SEQUENCE [LARGE SCALE GENOMIC DNA]</scope>
    <source>
        <strain evidence="4">L-033</strain>
    </source>
</reference>
<evidence type="ECO:0000313" key="4">
    <source>
        <dbReference type="Proteomes" id="UP000326838"/>
    </source>
</evidence>
<feature type="transmembrane region" description="Helical" evidence="1">
    <location>
        <begin position="248"/>
        <end position="266"/>
    </location>
</feature>
<evidence type="ECO:0000259" key="2">
    <source>
        <dbReference type="Pfam" id="PF14258"/>
    </source>
</evidence>
<keyword evidence="1" id="KW-0472">Membrane</keyword>